<sequence length="1421" mass="156873">MLTEKLNVLRNLIGQSVATHKAQRGADGTQSHRFVLFVVDDNTSIAEYYAELENEDFTVAAYTLALHTSSVNEWPSVVYNDVIIVAANLLLDSLTDGNVRIPQAHMMVVSDAQRLMPLQIPHPVMRIMTDYYAKMMDAPRVLATVTSAPDRWASLDLVRLEISFGASSYFLASRTVDAWSGPLELVLEYDAYTPAAPDSVATSLQEADPDGLLLRPRVFRKARRILQQLGPFAYNMFWKATVDELEVSTARGGIGFDSNGSIRQKLAELRKQWSDDALVTSLSSSACNITPKLAKLIEVLSSYDGPGSGFRGVVLVKDRSIARTLAKLLQIQEIGLPFIRAVEVDHAAASDPGYQHKLTRAFGGGQYNLLVLTQTTADVEFPLASTVISFDLFEDQLTYAHCHARGKGRHSHLLYLIEKGNNEQRKILTRVQTVDADLRGWIAGFVGGDSKHMPPRTMHTTLDPCLSDSDSEEEDGEFVLDPTTSAHLHRPEAEAAIHRLVAGLQDPAAPVQDSPSISLERKNEQGAQSYRYTISLPISFGFPDVVGPYCLSKTQARREAFYKACEECVRSGIMNYQHFPQPRWQPPDTTPAVSSDAPQDVKSAISSTAIHGYPRKSPDFWANSPRYPVTTLYPTMVVPENLGGEPHAPVAILTRAPLPQMSEFLLFFSGARATIRFYRGVPFDVNSGQLHALRGYTNRVVRSLTNKPFDCTPESLLCFFTPLNASWQPLAGVEGLQPVAEHIPWDAVQLAADYYAVPLFNSLTALDDNARDAVVQDRNVEFTMRHFLVKIRHDLTPLSKAEDSPREAEYSSFLEYCKARRKDFPGLEDEKQPMVEVSAVPAVTNNLHPMSTPPTPPTKAPLKCTSLSPEGIPRLYANFWCSTFRTLWLLPSIMSKIDSCLLVKELDAKLFHHSISEPQLLIALSTRAAWTEFNYERLEFLGDAFLKVIASNFLYVTMPTAGEGVLHNTRQGIIGNKVLHECAMRVGICPYIQHKRFVAKLWQPPHVPAPSATQPTEDVEMADGEGPGDGGEGKSKRKKTKKERQLSAQNTLWMGDKVVADVVEAILAAAFLSGGHEGALQAARRLQIPLPNIAQWTDFTRIGAQQGEQDTGEAKAFVLEDTVEAVQAIVGSVFSKPELLAQALTHGSAFGSTEGVSYERLEFIGDAILDFLVARHIFQRHPNLSPGGLTLLKGGMVSNRALAAFCVNTGLHRHLHFESDQLADAIQRYVTALTELREKEYEAVAREQRLPGQYWLDLPLEPPKCLSDLVESILGALYVCDGFFEVGVGRFFDAVFKPFMDAHVRLQTLSTNPKVTLLELLQAEGCRQHAVVKVPQDRQNAPVHMEVHVHGQVIASATDPTAAIATRKVSLAALDAMANNPELLWRVCDCVSGETTKKPAHKATQGEDEGGEGEETMETAE</sequence>
<dbReference type="Gene3D" id="3.40.50.300">
    <property type="entry name" value="P-loop containing nucleotide triphosphate hydrolases"/>
    <property type="match status" value="1"/>
</dbReference>
<dbReference type="PANTHER" id="PTHR14950:SF37">
    <property type="entry name" value="ENDORIBONUCLEASE DICER"/>
    <property type="match status" value="1"/>
</dbReference>
<dbReference type="CDD" id="cd00593">
    <property type="entry name" value="RIBOc"/>
    <property type="match status" value="2"/>
</dbReference>
<dbReference type="GO" id="GO:0005524">
    <property type="term" value="F:ATP binding"/>
    <property type="evidence" value="ECO:0007669"/>
    <property type="project" value="UniProtKB-KW"/>
</dbReference>
<dbReference type="STRING" id="154538.A0A1M2W0P6"/>
<dbReference type="OMA" id="TEFNYER"/>
<name>A0A1M2W0P6_TRAPU</name>
<dbReference type="GO" id="GO:0004386">
    <property type="term" value="F:helicase activity"/>
    <property type="evidence" value="ECO:0007669"/>
    <property type="project" value="UniProtKB-KW"/>
</dbReference>
<dbReference type="SMART" id="SM00535">
    <property type="entry name" value="RIBOc"/>
    <property type="match status" value="2"/>
</dbReference>
<dbReference type="Gene3D" id="1.10.1520.10">
    <property type="entry name" value="Ribonuclease III domain"/>
    <property type="match status" value="2"/>
</dbReference>
<evidence type="ECO:0000256" key="2">
    <source>
        <dbReference type="ARBA" id="ARBA00022741"/>
    </source>
</evidence>
<organism evidence="8 9">
    <name type="scientific">Trametes pubescens</name>
    <name type="common">White-rot fungus</name>
    <dbReference type="NCBI Taxonomy" id="154538"/>
    <lineage>
        <taxon>Eukaryota</taxon>
        <taxon>Fungi</taxon>
        <taxon>Dikarya</taxon>
        <taxon>Basidiomycota</taxon>
        <taxon>Agaricomycotina</taxon>
        <taxon>Agaricomycetes</taxon>
        <taxon>Polyporales</taxon>
        <taxon>Polyporaceae</taxon>
        <taxon>Trametes</taxon>
    </lineage>
</organism>
<keyword evidence="3" id="KW-0378">Hydrolase</keyword>
<reference evidence="8 9" key="1">
    <citation type="submission" date="2016-10" db="EMBL/GenBank/DDBJ databases">
        <title>Genome sequence of the basidiomycete white-rot fungus Trametes pubescens.</title>
        <authorList>
            <person name="Makela M.R."/>
            <person name="Granchi Z."/>
            <person name="Peng M."/>
            <person name="De Vries R.P."/>
            <person name="Grigoriev I."/>
            <person name="Riley R."/>
            <person name="Hilden K."/>
        </authorList>
    </citation>
    <scope>NUCLEOTIDE SEQUENCE [LARGE SCALE GENOMIC DNA]</scope>
    <source>
        <strain evidence="8 9">FBCC735</strain>
    </source>
</reference>
<dbReference type="GO" id="GO:0006396">
    <property type="term" value="P:RNA processing"/>
    <property type="evidence" value="ECO:0007669"/>
    <property type="project" value="InterPro"/>
</dbReference>
<feature type="compositionally biased region" description="Acidic residues" evidence="6">
    <location>
        <begin position="1406"/>
        <end position="1421"/>
    </location>
</feature>
<dbReference type="Pfam" id="PF03368">
    <property type="entry name" value="Dicer_dimer"/>
    <property type="match status" value="1"/>
</dbReference>
<feature type="region of interest" description="Disordered" evidence="6">
    <location>
        <begin position="1008"/>
        <end position="1046"/>
    </location>
</feature>
<evidence type="ECO:0000256" key="6">
    <source>
        <dbReference type="SAM" id="MobiDB-lite"/>
    </source>
</evidence>
<proteinExistence type="predicted"/>
<dbReference type="Gene3D" id="2.170.260.10">
    <property type="entry name" value="paz domain"/>
    <property type="match status" value="1"/>
</dbReference>
<feature type="region of interest" description="Disordered" evidence="6">
    <location>
        <begin position="1396"/>
        <end position="1421"/>
    </location>
</feature>
<keyword evidence="4" id="KW-0347">Helicase</keyword>
<dbReference type="GO" id="GO:0004525">
    <property type="term" value="F:ribonuclease III activity"/>
    <property type="evidence" value="ECO:0007669"/>
    <property type="project" value="InterPro"/>
</dbReference>
<dbReference type="Proteomes" id="UP000184267">
    <property type="component" value="Unassembled WGS sequence"/>
</dbReference>
<dbReference type="InterPro" id="IPR038248">
    <property type="entry name" value="Dicer_dimer_sf"/>
</dbReference>
<evidence type="ECO:0000256" key="1">
    <source>
        <dbReference type="ARBA" id="ARBA00022737"/>
    </source>
</evidence>
<evidence type="ECO:0000259" key="7">
    <source>
        <dbReference type="PROSITE" id="PS50142"/>
    </source>
</evidence>
<dbReference type="Gene3D" id="3.30.160.380">
    <property type="entry name" value="Dicer dimerisation domain"/>
    <property type="match status" value="1"/>
</dbReference>
<protein>
    <submittedName>
        <fullName evidence="8">Dicer-like protein 1</fullName>
    </submittedName>
</protein>
<keyword evidence="5" id="KW-0067">ATP-binding</keyword>
<dbReference type="EMBL" id="MNAD01000413">
    <property type="protein sequence ID" value="OJT13342.1"/>
    <property type="molecule type" value="Genomic_DNA"/>
</dbReference>
<dbReference type="PANTHER" id="PTHR14950">
    <property type="entry name" value="DICER-RELATED"/>
    <property type="match status" value="1"/>
</dbReference>
<evidence type="ECO:0000313" key="8">
    <source>
        <dbReference type="EMBL" id="OJT13342.1"/>
    </source>
</evidence>
<keyword evidence="9" id="KW-1185">Reference proteome</keyword>
<dbReference type="InterPro" id="IPR027417">
    <property type="entry name" value="P-loop_NTPase"/>
</dbReference>
<dbReference type="InterPro" id="IPR036389">
    <property type="entry name" value="RNase_III_sf"/>
</dbReference>
<evidence type="ECO:0000256" key="3">
    <source>
        <dbReference type="ARBA" id="ARBA00022801"/>
    </source>
</evidence>
<evidence type="ECO:0000313" key="9">
    <source>
        <dbReference type="Proteomes" id="UP000184267"/>
    </source>
</evidence>
<accession>A0A1M2W0P6</accession>
<dbReference type="PROSITE" id="PS50142">
    <property type="entry name" value="RNASE_3_2"/>
    <property type="match status" value="2"/>
</dbReference>
<dbReference type="InterPro" id="IPR005034">
    <property type="entry name" value="Dicer_dimerisation"/>
</dbReference>
<keyword evidence="2" id="KW-0547">Nucleotide-binding</keyword>
<evidence type="ECO:0000256" key="4">
    <source>
        <dbReference type="ARBA" id="ARBA00022806"/>
    </source>
</evidence>
<dbReference type="Pfam" id="PF00636">
    <property type="entry name" value="Ribonuclease_3"/>
    <property type="match status" value="2"/>
</dbReference>
<feature type="domain" description="RNase III" evidence="7">
    <location>
        <begin position="1123"/>
        <end position="1282"/>
    </location>
</feature>
<gene>
    <name evidence="8" type="ORF">TRAPUB_10108</name>
</gene>
<dbReference type="InterPro" id="IPR000999">
    <property type="entry name" value="RNase_III_dom"/>
</dbReference>
<comment type="caution">
    <text evidence="8">The sequence shown here is derived from an EMBL/GenBank/DDBJ whole genome shotgun (WGS) entry which is preliminary data.</text>
</comment>
<dbReference type="OrthoDB" id="416741at2759"/>
<keyword evidence="1" id="KW-0677">Repeat</keyword>
<evidence type="ECO:0000256" key="5">
    <source>
        <dbReference type="ARBA" id="ARBA00022840"/>
    </source>
</evidence>
<dbReference type="SUPFAM" id="SSF69065">
    <property type="entry name" value="RNase III domain-like"/>
    <property type="match status" value="2"/>
</dbReference>
<dbReference type="PROSITE" id="PS00517">
    <property type="entry name" value="RNASE_3_1"/>
    <property type="match status" value="1"/>
</dbReference>
<feature type="domain" description="RNase III" evidence="7">
    <location>
        <begin position="903"/>
        <end position="1075"/>
    </location>
</feature>